<comment type="cofactor">
    <cofactor evidence="1">
        <name>Ca(2+)</name>
        <dbReference type="ChEBI" id="CHEBI:29108"/>
    </cofactor>
</comment>
<feature type="domain" description="Glycosyl-hydrolase 97 C-terminal oligomerisation" evidence="9">
    <location>
        <begin position="556"/>
        <end position="648"/>
    </location>
</feature>
<comment type="subunit">
    <text evidence="2">Monomer.</text>
</comment>
<dbReference type="InterPro" id="IPR019563">
    <property type="entry name" value="GH97_catalytic"/>
</dbReference>
<comment type="caution">
    <text evidence="10">The sequence shown here is derived from an EMBL/GenBank/DDBJ whole genome shotgun (WGS) entry which is preliminary data.</text>
</comment>
<feature type="domain" description="Glycosyl-hydrolase 97 catalytic" evidence="7">
    <location>
        <begin position="314"/>
        <end position="464"/>
    </location>
</feature>
<dbReference type="PANTHER" id="PTHR35803">
    <property type="entry name" value="GLUCAN 1,4-ALPHA-GLUCOSIDASE SUSB-RELATED"/>
    <property type="match status" value="1"/>
</dbReference>
<dbReference type="SUPFAM" id="SSF51445">
    <property type="entry name" value="(Trans)glycosidases"/>
    <property type="match status" value="1"/>
</dbReference>
<dbReference type="InterPro" id="IPR029483">
    <property type="entry name" value="GH97_C"/>
</dbReference>
<evidence type="ECO:0000259" key="8">
    <source>
        <dbReference type="Pfam" id="PF14508"/>
    </source>
</evidence>
<feature type="signal peptide" evidence="6">
    <location>
        <begin position="1"/>
        <end position="30"/>
    </location>
</feature>
<dbReference type="Gene3D" id="3.20.20.70">
    <property type="entry name" value="Aldolase class I"/>
    <property type="match status" value="1"/>
</dbReference>
<dbReference type="InterPro" id="IPR017853">
    <property type="entry name" value="GH"/>
</dbReference>
<reference evidence="10" key="1">
    <citation type="submission" date="2022-11" db="EMBL/GenBank/DDBJ databases">
        <title>Salinimicrobium profundisediminis sp. nov., isolated from deep-sea sediment of the Mariana Trench.</title>
        <authorList>
            <person name="Fu H."/>
        </authorList>
    </citation>
    <scope>NUCLEOTIDE SEQUENCE</scope>
    <source>
        <strain evidence="10">MT39</strain>
    </source>
</reference>
<evidence type="ECO:0000256" key="2">
    <source>
        <dbReference type="ARBA" id="ARBA00011245"/>
    </source>
</evidence>
<dbReference type="InterPro" id="IPR014718">
    <property type="entry name" value="GH-type_carb-bd"/>
</dbReference>
<evidence type="ECO:0000259" key="7">
    <source>
        <dbReference type="Pfam" id="PF10566"/>
    </source>
</evidence>
<dbReference type="InterPro" id="IPR013785">
    <property type="entry name" value="Aldolase_TIM"/>
</dbReference>
<gene>
    <name evidence="10" type="ORF">OQ279_00605</name>
</gene>
<dbReference type="AlphaFoldDB" id="A0A9X3CU71"/>
<dbReference type="Gene3D" id="2.70.98.10">
    <property type="match status" value="1"/>
</dbReference>
<evidence type="ECO:0000256" key="6">
    <source>
        <dbReference type="SAM" id="SignalP"/>
    </source>
</evidence>
<evidence type="ECO:0000256" key="5">
    <source>
        <dbReference type="ARBA" id="ARBA00023295"/>
    </source>
</evidence>
<evidence type="ECO:0000256" key="4">
    <source>
        <dbReference type="ARBA" id="ARBA00022837"/>
    </source>
</evidence>
<feature type="domain" description="Glycosyl-hydrolase 97 N-terminal" evidence="8">
    <location>
        <begin position="35"/>
        <end position="293"/>
    </location>
</feature>
<dbReference type="InterPro" id="IPR013780">
    <property type="entry name" value="Glyco_hydro_b"/>
</dbReference>
<keyword evidence="4" id="KW-0106">Calcium</keyword>
<evidence type="ECO:0000313" key="11">
    <source>
        <dbReference type="Proteomes" id="UP001148482"/>
    </source>
</evidence>
<dbReference type="InterPro" id="IPR052720">
    <property type="entry name" value="Glycosyl_hydrolase_97"/>
</dbReference>
<evidence type="ECO:0000256" key="1">
    <source>
        <dbReference type="ARBA" id="ARBA00001913"/>
    </source>
</evidence>
<organism evidence="10 11">
    <name type="scientific">Salinimicrobium profundisediminis</name>
    <dbReference type="NCBI Taxonomy" id="2994553"/>
    <lineage>
        <taxon>Bacteria</taxon>
        <taxon>Pseudomonadati</taxon>
        <taxon>Bacteroidota</taxon>
        <taxon>Flavobacteriia</taxon>
        <taxon>Flavobacteriales</taxon>
        <taxon>Flavobacteriaceae</taxon>
        <taxon>Salinimicrobium</taxon>
    </lineage>
</organism>
<accession>A0A9X3CU71</accession>
<sequence>MIEKKINRRGEVIKTSFLLSLMLLASSAFSQKLSLSSPNEQVIVRLWNEEQAELGEWYLEVNYETNGEVKTVIPKIDLGLVRSDQDFSKDLKFLRSGRKKQINDDYVTLHGKRLHRANSANEVVVFFERPDRTKMNLILRAYNDGLVFRYEFPEKQQASFVIEDEMTAYTIPDSSRRWLQKFNPANEGYYREMKDAREQKDWAYPALFQAPDSTYFYLIHEADLMRSYAGTKLTNYEEPSKYKLTFPDAWNGREQGESQPTINLPWKSPWRLIIIGGLDDIVSSTLVDDVSTPSLVENTEWIKPGLVSWNYWSNNHGTKDYQVVRKFTDLAVEMNWPYTLLDWEWDAMENGGDLDDALEYIHSKGVKPLIWYNSGGDHTWVEATPKDRMLTHENRVEEFAKLKKMGIVGVKVDFFESEKQDMINYYMDILEDAADFEMMVLFHGSLVPRGWGRTYPHLMTYEGVRGAEWYNNVPDFTYEAPVHNTILPFTRNVVGSMDYTPVTFTNSQYPHITSYGHELALGVLFESALQHMADRPEGYNSLPTAIITFLMDLPVTWDDTQLLDGYPGQGVTMARKKEDTWYIAGINGEEKVKNQVLNFNFLPENKKYRLSLFADGDHDKEFSISHQVVDKTSSIKVELLRRGGFAGYLSPIEK</sequence>
<dbReference type="EMBL" id="JAPJDA010000001">
    <property type="protein sequence ID" value="MCX2836635.1"/>
    <property type="molecule type" value="Genomic_DNA"/>
</dbReference>
<keyword evidence="11" id="KW-1185">Reference proteome</keyword>
<keyword evidence="6" id="KW-0732">Signal</keyword>
<evidence type="ECO:0000313" key="10">
    <source>
        <dbReference type="EMBL" id="MCX2836635.1"/>
    </source>
</evidence>
<protein>
    <submittedName>
        <fullName evidence="10">Glycoside hydrolase family 97 catalytic domain-containing protein</fullName>
    </submittedName>
</protein>
<dbReference type="Gene3D" id="2.60.40.1180">
    <property type="entry name" value="Golgi alpha-mannosidase II"/>
    <property type="match status" value="1"/>
</dbReference>
<keyword evidence="3 10" id="KW-0378">Hydrolase</keyword>
<dbReference type="RefSeq" id="WP_266067809.1">
    <property type="nucleotide sequence ID" value="NZ_JAPJDA010000001.1"/>
</dbReference>
<name>A0A9X3CU71_9FLAO</name>
<dbReference type="PANTHER" id="PTHR35803:SF2">
    <property type="entry name" value="RETAINING ALPHA-GALACTOSIDASE"/>
    <property type="match status" value="1"/>
</dbReference>
<dbReference type="Pfam" id="PF14508">
    <property type="entry name" value="GH97_N"/>
    <property type="match status" value="1"/>
</dbReference>
<dbReference type="GO" id="GO:0016798">
    <property type="term" value="F:hydrolase activity, acting on glycosyl bonds"/>
    <property type="evidence" value="ECO:0007669"/>
    <property type="project" value="UniProtKB-KW"/>
</dbReference>
<dbReference type="Proteomes" id="UP001148482">
    <property type="component" value="Unassembled WGS sequence"/>
</dbReference>
<evidence type="ECO:0000259" key="9">
    <source>
        <dbReference type="Pfam" id="PF14509"/>
    </source>
</evidence>
<dbReference type="Pfam" id="PF10566">
    <property type="entry name" value="Glyco_hydro_97"/>
    <property type="match status" value="1"/>
</dbReference>
<proteinExistence type="predicted"/>
<dbReference type="GO" id="GO:0030246">
    <property type="term" value="F:carbohydrate binding"/>
    <property type="evidence" value="ECO:0007669"/>
    <property type="project" value="InterPro"/>
</dbReference>
<keyword evidence="5" id="KW-0326">Glycosidase</keyword>
<feature type="chain" id="PRO_5040895025" evidence="6">
    <location>
        <begin position="31"/>
        <end position="654"/>
    </location>
</feature>
<dbReference type="Pfam" id="PF14509">
    <property type="entry name" value="GH97_C"/>
    <property type="match status" value="1"/>
</dbReference>
<evidence type="ECO:0000256" key="3">
    <source>
        <dbReference type="ARBA" id="ARBA00022801"/>
    </source>
</evidence>
<dbReference type="InterPro" id="IPR029486">
    <property type="entry name" value="GH97_N"/>
</dbReference>